<reference evidence="1 2" key="1">
    <citation type="submission" date="2024-01" db="EMBL/GenBank/DDBJ databases">
        <title>Complete genome of Cladobotryum mycophilum ATHUM6906.</title>
        <authorList>
            <person name="Christinaki A.C."/>
            <person name="Myridakis A.I."/>
            <person name="Kouvelis V.N."/>
        </authorList>
    </citation>
    <scope>NUCLEOTIDE SEQUENCE [LARGE SCALE GENOMIC DNA]</scope>
    <source>
        <strain evidence="1 2">ATHUM6906</strain>
    </source>
</reference>
<dbReference type="Gene3D" id="3.40.50.300">
    <property type="entry name" value="P-loop containing nucleotide triphosphate hydrolases"/>
    <property type="match status" value="1"/>
</dbReference>
<dbReference type="Proteomes" id="UP001338125">
    <property type="component" value="Unassembled WGS sequence"/>
</dbReference>
<accession>A0ABR0S8C2</accession>
<evidence type="ECO:0000313" key="1">
    <source>
        <dbReference type="EMBL" id="KAK5988409.1"/>
    </source>
</evidence>
<dbReference type="SUPFAM" id="SSF52540">
    <property type="entry name" value="P-loop containing nucleoside triphosphate hydrolases"/>
    <property type="match status" value="1"/>
</dbReference>
<comment type="caution">
    <text evidence="1">The sequence shown here is derived from an EMBL/GenBank/DDBJ whole genome shotgun (WGS) entry which is preliminary data.</text>
</comment>
<sequence length="199" mass="22264">MSGRPDSWPGQQTTFYNDHLWPHLCISKTTSPQALPPREVTGNQFRDGANVYNGDAHYHKPPPAARAIVHTIPYPQNEEIIERKDIVDQLDKLLPSDNTKKIYQSATLWGLGGSGKTQIALDYAYRQFQDQSCSVFWVHADSEATFMQDYKTIAKTLGLGDLVMTIAKGIHRMRIEDCFEVLTVSNANGRVAAKKRASG</sequence>
<evidence type="ECO:0008006" key="3">
    <source>
        <dbReference type="Google" id="ProtNLM"/>
    </source>
</evidence>
<keyword evidence="2" id="KW-1185">Reference proteome</keyword>
<organism evidence="1 2">
    <name type="scientific">Cladobotryum mycophilum</name>
    <dbReference type="NCBI Taxonomy" id="491253"/>
    <lineage>
        <taxon>Eukaryota</taxon>
        <taxon>Fungi</taxon>
        <taxon>Dikarya</taxon>
        <taxon>Ascomycota</taxon>
        <taxon>Pezizomycotina</taxon>
        <taxon>Sordariomycetes</taxon>
        <taxon>Hypocreomycetidae</taxon>
        <taxon>Hypocreales</taxon>
        <taxon>Hypocreaceae</taxon>
        <taxon>Cladobotryum</taxon>
    </lineage>
</organism>
<protein>
    <recommendedName>
        <fullName evidence="3">NB-ARC domain-containing protein</fullName>
    </recommendedName>
</protein>
<proteinExistence type="predicted"/>
<evidence type="ECO:0000313" key="2">
    <source>
        <dbReference type="Proteomes" id="UP001338125"/>
    </source>
</evidence>
<dbReference type="EMBL" id="JAVFKD010000016">
    <property type="protein sequence ID" value="KAK5988409.1"/>
    <property type="molecule type" value="Genomic_DNA"/>
</dbReference>
<dbReference type="InterPro" id="IPR027417">
    <property type="entry name" value="P-loop_NTPase"/>
</dbReference>
<gene>
    <name evidence="1" type="ORF">PT974_12563</name>
</gene>
<name>A0ABR0S8C2_9HYPO</name>